<sequence length="130" mass="13427">MASKRFLNNLVAALFLCMVVAAATVVESAVTCGQVTSSLTPCIPYTRGSGAAPSAACCSGIRSLNSAARTTPDRQTVCKCLKAVARSISGVNYGAVAAMPGKCGVTLPYKLSLSTDCNKLFPSNFLISLR</sequence>
<name>A0A218W4Q2_PUNGR</name>
<dbReference type="PROSITE" id="PS00597">
    <property type="entry name" value="PLANT_LTP"/>
    <property type="match status" value="1"/>
</dbReference>
<keyword evidence="4 6" id="KW-0446">Lipid-binding</keyword>
<evidence type="ECO:0000313" key="10">
    <source>
        <dbReference type="Proteomes" id="UP000197138"/>
    </source>
</evidence>
<dbReference type="Proteomes" id="UP000197138">
    <property type="component" value="Unassembled WGS sequence"/>
</dbReference>
<keyword evidence="5" id="KW-1015">Disulfide bond</keyword>
<dbReference type="FunFam" id="1.10.110.10:FF:000002">
    <property type="entry name" value="Non-specific lipid-transfer protein"/>
    <property type="match status" value="1"/>
</dbReference>
<evidence type="ECO:0000259" key="8">
    <source>
        <dbReference type="SMART" id="SM00499"/>
    </source>
</evidence>
<comment type="caution">
    <text evidence="9">The sequence shown here is derived from an EMBL/GenBank/DDBJ whole genome shotgun (WGS) entry which is preliminary data.</text>
</comment>
<evidence type="ECO:0000256" key="2">
    <source>
        <dbReference type="ARBA" id="ARBA00009748"/>
    </source>
</evidence>
<evidence type="ECO:0000256" key="3">
    <source>
        <dbReference type="ARBA" id="ARBA00022448"/>
    </source>
</evidence>
<evidence type="ECO:0000256" key="4">
    <source>
        <dbReference type="ARBA" id="ARBA00023121"/>
    </source>
</evidence>
<dbReference type="Pfam" id="PF00234">
    <property type="entry name" value="Tryp_alpha_amyl"/>
    <property type="match status" value="1"/>
</dbReference>
<dbReference type="PRINTS" id="PR00382">
    <property type="entry name" value="LIPIDTRNSFER"/>
</dbReference>
<dbReference type="GO" id="GO:0006869">
    <property type="term" value="P:lipid transport"/>
    <property type="evidence" value="ECO:0007669"/>
    <property type="project" value="InterPro"/>
</dbReference>
<comment type="similarity">
    <text evidence="2 6">Belongs to the plant LTP family.</text>
</comment>
<dbReference type="AlphaFoldDB" id="A0A218W4Q2"/>
<accession>A0A218W4Q2</accession>
<feature type="signal peptide" evidence="7">
    <location>
        <begin position="1"/>
        <end position="22"/>
    </location>
</feature>
<dbReference type="InterPro" id="IPR000528">
    <property type="entry name" value="Plant_nsLTP"/>
</dbReference>
<proteinExistence type="inferred from homology"/>
<dbReference type="InterPro" id="IPR036312">
    <property type="entry name" value="Bifun_inhib/LTP/seed_sf"/>
</dbReference>
<dbReference type="PANTHER" id="PTHR33076">
    <property type="entry name" value="NON-SPECIFIC LIPID-TRANSFER PROTEIN 2-RELATED"/>
    <property type="match status" value="1"/>
</dbReference>
<comment type="function">
    <text evidence="1 6">Plant non-specific lipid-transfer proteins transfer phospholipids as well as galactolipids across membranes. May play a role in wax or cutin deposition in the cell walls of expanding epidermal cells and certain secretory tissues.</text>
</comment>
<dbReference type="SUPFAM" id="SSF47699">
    <property type="entry name" value="Bifunctional inhibitor/lipid-transfer protein/seed storage 2S albumin"/>
    <property type="match status" value="1"/>
</dbReference>
<evidence type="ECO:0000256" key="7">
    <source>
        <dbReference type="SAM" id="SignalP"/>
    </source>
</evidence>
<protein>
    <recommendedName>
        <fullName evidence="6">Non-specific lipid-transfer protein</fullName>
    </recommendedName>
</protein>
<dbReference type="GO" id="GO:0008289">
    <property type="term" value="F:lipid binding"/>
    <property type="evidence" value="ECO:0007669"/>
    <property type="project" value="UniProtKB-KW"/>
</dbReference>
<evidence type="ECO:0000256" key="6">
    <source>
        <dbReference type="RuleBase" id="RU000628"/>
    </source>
</evidence>
<dbReference type="CDD" id="cd01960">
    <property type="entry name" value="nsLTP1"/>
    <property type="match status" value="1"/>
</dbReference>
<dbReference type="EMBL" id="MTKT01005400">
    <property type="protein sequence ID" value="OWM67280.1"/>
    <property type="molecule type" value="Genomic_DNA"/>
</dbReference>
<dbReference type="Gene3D" id="1.10.110.10">
    <property type="entry name" value="Plant lipid-transfer and hydrophobic proteins"/>
    <property type="match status" value="1"/>
</dbReference>
<feature type="domain" description="Bifunctional inhibitor/plant lipid transfer protein/seed storage helical" evidence="8">
    <location>
        <begin position="32"/>
        <end position="117"/>
    </location>
</feature>
<feature type="chain" id="PRO_5012103600" description="Non-specific lipid-transfer protein" evidence="7">
    <location>
        <begin position="23"/>
        <end position="130"/>
    </location>
</feature>
<keyword evidence="7" id="KW-0732">Signal</keyword>
<dbReference type="InterPro" id="IPR016140">
    <property type="entry name" value="Bifunc_inhib/LTP/seed_store"/>
</dbReference>
<dbReference type="SMART" id="SM00499">
    <property type="entry name" value="AAI"/>
    <property type="match status" value="1"/>
</dbReference>
<organism evidence="9 10">
    <name type="scientific">Punica granatum</name>
    <name type="common">Pomegranate</name>
    <dbReference type="NCBI Taxonomy" id="22663"/>
    <lineage>
        <taxon>Eukaryota</taxon>
        <taxon>Viridiplantae</taxon>
        <taxon>Streptophyta</taxon>
        <taxon>Embryophyta</taxon>
        <taxon>Tracheophyta</taxon>
        <taxon>Spermatophyta</taxon>
        <taxon>Magnoliopsida</taxon>
        <taxon>eudicotyledons</taxon>
        <taxon>Gunneridae</taxon>
        <taxon>Pentapetalae</taxon>
        <taxon>rosids</taxon>
        <taxon>malvids</taxon>
        <taxon>Myrtales</taxon>
        <taxon>Lythraceae</taxon>
        <taxon>Punica</taxon>
    </lineage>
</organism>
<gene>
    <name evidence="9" type="ORF">CDL15_Pgr000732</name>
</gene>
<keyword evidence="3 6" id="KW-0813">Transport</keyword>
<reference evidence="10" key="1">
    <citation type="journal article" date="2017" name="Plant J.">
        <title>The pomegranate (Punica granatum L.) genome and the genomics of punicalagin biosynthesis.</title>
        <authorList>
            <person name="Qin G."/>
            <person name="Xu C."/>
            <person name="Ming R."/>
            <person name="Tang H."/>
            <person name="Guyot R."/>
            <person name="Kramer E.M."/>
            <person name="Hu Y."/>
            <person name="Yi X."/>
            <person name="Qi Y."/>
            <person name="Xu X."/>
            <person name="Gao Z."/>
            <person name="Pan H."/>
            <person name="Jian J."/>
            <person name="Tian Y."/>
            <person name="Yue Z."/>
            <person name="Xu Y."/>
        </authorList>
    </citation>
    <scope>NUCLEOTIDE SEQUENCE [LARGE SCALE GENOMIC DNA]</scope>
    <source>
        <strain evidence="10">cv. Dabenzi</strain>
    </source>
</reference>
<evidence type="ECO:0000313" key="9">
    <source>
        <dbReference type="EMBL" id="OWM67280.1"/>
    </source>
</evidence>
<evidence type="ECO:0000256" key="5">
    <source>
        <dbReference type="ARBA" id="ARBA00023157"/>
    </source>
</evidence>
<evidence type="ECO:0000256" key="1">
    <source>
        <dbReference type="ARBA" id="ARBA00003211"/>
    </source>
</evidence>